<reference evidence="1 2" key="1">
    <citation type="submission" date="2014-06" db="EMBL/GenBank/DDBJ databases">
        <title>Draft genome sequence of Paenibacillus sp. MSt1.</title>
        <authorList>
            <person name="Aw Y.K."/>
            <person name="Ong K.S."/>
            <person name="Gan H.M."/>
            <person name="Lee S.M."/>
        </authorList>
    </citation>
    <scope>NUCLEOTIDE SEQUENCE [LARGE SCALE GENOMIC DNA]</scope>
    <source>
        <strain evidence="1 2">MSt1</strain>
    </source>
</reference>
<accession>A0A081P7I1</accession>
<dbReference type="InterPro" id="IPR006439">
    <property type="entry name" value="HAD-SF_hydro_IA"/>
</dbReference>
<dbReference type="InterPro" id="IPR051828">
    <property type="entry name" value="HAD-like_hydrolase_domain"/>
</dbReference>
<sequence length="249" mass="28623">MSLKKVGLSLQRKPLTQYKAIFFDVGDTLMTIPAARVIMQQFLASRSFHRGQEQIGELFTEAFRLFYYGKQLDPFEACTPESDRAFWMKLYDYILKKLGVEEEKWTEEQIHVCCHELYDLFTAPQQYALFEDVEESLLAFKGKGLQLGIISNFAPTLRSILEYKGILHHFDPVIVSTEVGLEKPDPAIFRLALERAKLAPEDVLYIGDHDRNDIWAPAQVGIDAVKIKRYDYHSGDGILSLRELLQDAK</sequence>
<dbReference type="PANTHER" id="PTHR46191">
    <property type="match status" value="1"/>
</dbReference>
<keyword evidence="1" id="KW-0378">Hydrolase</keyword>
<dbReference type="eggNOG" id="COG1011">
    <property type="taxonomic scope" value="Bacteria"/>
</dbReference>
<keyword evidence="2" id="KW-1185">Reference proteome</keyword>
<dbReference type="Gene3D" id="3.40.50.1000">
    <property type="entry name" value="HAD superfamily/HAD-like"/>
    <property type="match status" value="1"/>
</dbReference>
<dbReference type="OrthoDB" id="9809962at2"/>
<evidence type="ECO:0000313" key="2">
    <source>
        <dbReference type="Proteomes" id="UP000028123"/>
    </source>
</evidence>
<gene>
    <name evidence="1" type="ORF">ET33_32965</name>
</gene>
<dbReference type="PANTHER" id="PTHR46191:SF2">
    <property type="entry name" value="HALOACID DEHALOGENASE-LIKE HYDROLASE DOMAIN-CONTAINING PROTEIN 3"/>
    <property type="match status" value="1"/>
</dbReference>
<evidence type="ECO:0000313" key="1">
    <source>
        <dbReference type="EMBL" id="KEQ26654.1"/>
    </source>
</evidence>
<dbReference type="InterPro" id="IPR023214">
    <property type="entry name" value="HAD_sf"/>
</dbReference>
<dbReference type="NCBIfam" id="TIGR01549">
    <property type="entry name" value="HAD-SF-IA-v1"/>
    <property type="match status" value="1"/>
</dbReference>
<protein>
    <submittedName>
        <fullName evidence="1">Hydrolase</fullName>
    </submittedName>
</protein>
<dbReference type="Proteomes" id="UP000028123">
    <property type="component" value="Unassembled WGS sequence"/>
</dbReference>
<organism evidence="1 2">
    <name type="scientific">Paenibacillus tyrfis</name>
    <dbReference type="NCBI Taxonomy" id="1501230"/>
    <lineage>
        <taxon>Bacteria</taxon>
        <taxon>Bacillati</taxon>
        <taxon>Bacillota</taxon>
        <taxon>Bacilli</taxon>
        <taxon>Bacillales</taxon>
        <taxon>Paenibacillaceae</taxon>
        <taxon>Paenibacillus</taxon>
    </lineage>
</organism>
<name>A0A081P7I1_9BACL</name>
<dbReference type="InterPro" id="IPR044924">
    <property type="entry name" value="HAD-SF_hydro_IA_REG-2-like_cap"/>
</dbReference>
<dbReference type="SUPFAM" id="SSF56784">
    <property type="entry name" value="HAD-like"/>
    <property type="match status" value="1"/>
</dbReference>
<comment type="caution">
    <text evidence="1">The sequence shown here is derived from an EMBL/GenBank/DDBJ whole genome shotgun (WGS) entry which is preliminary data.</text>
</comment>
<dbReference type="Gene3D" id="1.10.150.720">
    <property type="entry name" value="Haloacid dehalogenase-like hydrolase"/>
    <property type="match status" value="1"/>
</dbReference>
<dbReference type="SFLD" id="SFLDG01129">
    <property type="entry name" value="C1.5:_HAD__Beta-PGM__Phosphata"/>
    <property type="match status" value="1"/>
</dbReference>
<dbReference type="PRINTS" id="PR00413">
    <property type="entry name" value="HADHALOGNASE"/>
</dbReference>
<dbReference type="EMBL" id="JNVM01000006">
    <property type="protein sequence ID" value="KEQ26654.1"/>
    <property type="molecule type" value="Genomic_DNA"/>
</dbReference>
<dbReference type="AlphaFoldDB" id="A0A081P7I1"/>
<dbReference type="SFLD" id="SFLDS00003">
    <property type="entry name" value="Haloacid_Dehalogenase"/>
    <property type="match status" value="1"/>
</dbReference>
<dbReference type="GO" id="GO:0016787">
    <property type="term" value="F:hydrolase activity"/>
    <property type="evidence" value="ECO:0007669"/>
    <property type="project" value="UniProtKB-KW"/>
</dbReference>
<proteinExistence type="predicted"/>
<dbReference type="InterPro" id="IPR036412">
    <property type="entry name" value="HAD-like_sf"/>
</dbReference>
<dbReference type="Pfam" id="PF00702">
    <property type="entry name" value="Hydrolase"/>
    <property type="match status" value="1"/>
</dbReference>